<dbReference type="InterPro" id="IPR027165">
    <property type="entry name" value="CND3"/>
</dbReference>
<comment type="similarity">
    <text evidence="2">Belongs to the CND3 (condensin subunit 3) family.</text>
</comment>
<proteinExistence type="inferred from homology"/>
<dbReference type="PANTHER" id="PTHR14418">
    <property type="entry name" value="CONDENSIN COMPLEX SUBUNIT 3-RELATED"/>
    <property type="match status" value="1"/>
</dbReference>
<dbReference type="Gene3D" id="1.25.10.10">
    <property type="entry name" value="Leucine-rich Repeat Variant"/>
    <property type="match status" value="2"/>
</dbReference>
<dbReference type="InterPro" id="IPR025977">
    <property type="entry name" value="Cnd3_C"/>
</dbReference>
<dbReference type="EMBL" id="NBIV01000013">
    <property type="protein sequence ID" value="PXF48505.1"/>
    <property type="molecule type" value="Genomic_DNA"/>
</dbReference>
<evidence type="ECO:0000256" key="6">
    <source>
        <dbReference type="ARBA" id="ARBA00023067"/>
    </source>
</evidence>
<keyword evidence="7" id="KW-0131">Cell cycle</keyword>
<dbReference type="GO" id="GO:0051301">
    <property type="term" value="P:cell division"/>
    <property type="evidence" value="ECO:0007669"/>
    <property type="project" value="UniProtKB-KW"/>
</dbReference>
<dbReference type="AlphaFoldDB" id="A0A2V3J2A2"/>
<feature type="compositionally biased region" description="Basic and acidic residues" evidence="8">
    <location>
        <begin position="798"/>
        <end position="808"/>
    </location>
</feature>
<evidence type="ECO:0000256" key="2">
    <source>
        <dbReference type="ARBA" id="ARBA00006533"/>
    </source>
</evidence>
<keyword evidence="6" id="KW-0226">DNA condensation</keyword>
<organism evidence="10 11">
    <name type="scientific">Gracilariopsis chorda</name>
    <dbReference type="NCBI Taxonomy" id="448386"/>
    <lineage>
        <taxon>Eukaryota</taxon>
        <taxon>Rhodophyta</taxon>
        <taxon>Florideophyceae</taxon>
        <taxon>Rhodymeniophycidae</taxon>
        <taxon>Gracilariales</taxon>
        <taxon>Gracilariaceae</taxon>
        <taxon>Gracilariopsis</taxon>
    </lineage>
</organism>
<evidence type="ECO:0000259" key="9">
    <source>
        <dbReference type="Pfam" id="PF12719"/>
    </source>
</evidence>
<comment type="caution">
    <text evidence="10">The sequence shown here is derived from an EMBL/GenBank/DDBJ whole genome shotgun (WGS) entry which is preliminary data.</text>
</comment>
<feature type="compositionally biased region" description="Polar residues" evidence="8">
    <location>
        <begin position="809"/>
        <end position="820"/>
    </location>
</feature>
<evidence type="ECO:0000256" key="4">
    <source>
        <dbReference type="ARBA" id="ARBA00022618"/>
    </source>
</evidence>
<protein>
    <submittedName>
        <fullName evidence="10">Condensin complex subunit 3</fullName>
    </submittedName>
</protein>
<evidence type="ECO:0000313" key="11">
    <source>
        <dbReference type="Proteomes" id="UP000247409"/>
    </source>
</evidence>
<comment type="subcellular location">
    <subcellularLocation>
        <location evidence="1">Chromosome</location>
    </subcellularLocation>
</comment>
<dbReference type="Proteomes" id="UP000247409">
    <property type="component" value="Unassembled WGS sequence"/>
</dbReference>
<dbReference type="InterPro" id="IPR011989">
    <property type="entry name" value="ARM-like"/>
</dbReference>
<feature type="region of interest" description="Disordered" evidence="8">
    <location>
        <begin position="795"/>
        <end position="930"/>
    </location>
</feature>
<keyword evidence="11" id="KW-1185">Reference proteome</keyword>
<feature type="compositionally biased region" description="Basic and acidic residues" evidence="8">
    <location>
        <begin position="861"/>
        <end position="884"/>
    </location>
</feature>
<dbReference type="GO" id="GO:0000793">
    <property type="term" value="C:condensed chromosome"/>
    <property type="evidence" value="ECO:0007669"/>
    <property type="project" value="TreeGrafter"/>
</dbReference>
<keyword evidence="4" id="KW-0132">Cell division</keyword>
<evidence type="ECO:0000256" key="8">
    <source>
        <dbReference type="SAM" id="MobiDB-lite"/>
    </source>
</evidence>
<dbReference type="Pfam" id="PF12719">
    <property type="entry name" value="Cnd3"/>
    <property type="match status" value="1"/>
</dbReference>
<dbReference type="OrthoDB" id="2235at2759"/>
<dbReference type="GO" id="GO:0000796">
    <property type="term" value="C:condensin complex"/>
    <property type="evidence" value="ECO:0007669"/>
    <property type="project" value="InterPro"/>
</dbReference>
<name>A0A2V3J2A2_9FLOR</name>
<evidence type="ECO:0000313" key="10">
    <source>
        <dbReference type="EMBL" id="PXF48505.1"/>
    </source>
</evidence>
<dbReference type="InterPro" id="IPR016024">
    <property type="entry name" value="ARM-type_fold"/>
</dbReference>
<feature type="compositionally biased region" description="Basic residues" evidence="8">
    <location>
        <begin position="914"/>
        <end position="923"/>
    </location>
</feature>
<evidence type="ECO:0000256" key="1">
    <source>
        <dbReference type="ARBA" id="ARBA00004286"/>
    </source>
</evidence>
<keyword evidence="5" id="KW-0498">Mitosis</keyword>
<keyword evidence="3" id="KW-0158">Chromosome</keyword>
<evidence type="ECO:0000256" key="7">
    <source>
        <dbReference type="ARBA" id="ARBA00023306"/>
    </source>
</evidence>
<evidence type="ECO:0000256" key="3">
    <source>
        <dbReference type="ARBA" id="ARBA00022454"/>
    </source>
</evidence>
<dbReference type="GO" id="GO:0007076">
    <property type="term" value="P:mitotic chromosome condensation"/>
    <property type="evidence" value="ECO:0007669"/>
    <property type="project" value="InterPro"/>
</dbReference>
<gene>
    <name evidence="10" type="ORF">BWQ96_01674</name>
</gene>
<accession>A0A2V3J2A2</accession>
<reference evidence="10 11" key="1">
    <citation type="journal article" date="2018" name="Mol. Biol. Evol.">
        <title>Analysis of the draft genome of the red seaweed Gracilariopsis chorda provides insights into genome size evolution in Rhodophyta.</title>
        <authorList>
            <person name="Lee J."/>
            <person name="Yang E.C."/>
            <person name="Graf L."/>
            <person name="Yang J.H."/>
            <person name="Qiu H."/>
            <person name="Zel Zion U."/>
            <person name="Chan C.X."/>
            <person name="Stephens T.G."/>
            <person name="Weber A.P.M."/>
            <person name="Boo G.H."/>
            <person name="Boo S.M."/>
            <person name="Kim K.M."/>
            <person name="Shin Y."/>
            <person name="Jung M."/>
            <person name="Lee S.J."/>
            <person name="Yim H.S."/>
            <person name="Lee J.H."/>
            <person name="Bhattacharya D."/>
            <person name="Yoon H.S."/>
        </authorList>
    </citation>
    <scope>NUCLEOTIDE SEQUENCE [LARGE SCALE GENOMIC DNA]</scope>
    <source>
        <strain evidence="10 11">SKKU-2015</strain>
        <tissue evidence="10">Whole body</tissue>
    </source>
</reference>
<sequence>MPSSRKIGENVSSIVAQAFSTAQSTAAAHPRATSLLLRAYNLDSEAFLDAFTHALNRLLLVFSRDPHVERLVVFVSRFAAENTSKTANFCSLLLTYLIHQSSSIGRAVRFRSVQIIAAILNALPENADISEGVWDLLDESLINRSQDRLPRVRAAAAGALCRIQTSGIPDDDIFCTRLLEMVSLDSSAAVRKAALNAIALTEHTIPSVVARIRDVNEDIRASVYRILAKKLHPNHLSLDERVFILSTGLRDRSATVRDTCEQQLLLSGWLDGACQGNVFELVELLGAQDFEEEVLQALRFVFVSERCRPLVDAIQIDVNNMRSADVLILRAMSHTKNAQTYLQRFLPTTTVYADVLRYYAVDKFAIRHLLDLCRAVDISDEVGRVALEKVLRTGFIANKQTSEEVVPSAVRALRIVMLDANATLQIVLEILRNDILLQSENATDALDESGELQEWRRCRSLNVCLEMLRIAPHCEASTASSVVLCMNMLQLAALPHILSEDESIRKDALECLALYCLLDGSGDEARSKMPLFVQSCKKDVPRIQELAMKVLADFLMLFDFRGDMDDEVVATVDDEAVKVLSQGLTDADASIRTAAAQGLSRLLFLRRIRPTPKLLSQLLIIYHNPITEEDELLRQCLSLFFPAFSSASSLNRVLLEDAFKPTCQLLIDAPESSPLVTVNVVQVAQFVLHLTNPSLAPTGERTECVGRPADLIHERLSEIVLNELIDAGERGDDEVCRIYSRILSNFRFQWKPENCDKLHLIRKLTKVAQKDCEDRRAITLIKRFQDRLDAVLEAADDSSQKVADDESTNRTAPTSESSSPVDEASEATAPPPKPSRLPVEGKQHANTASELPSPSDFYETESERRNNEAKTANSEKKHDKERAADPNIGQKENENDDPNFVFDVDSQEVPVPKKYPKRTRKKRIELIEID</sequence>
<dbReference type="PANTHER" id="PTHR14418:SF5">
    <property type="entry name" value="CONDENSIN COMPLEX SUBUNIT 3"/>
    <property type="match status" value="1"/>
</dbReference>
<dbReference type="STRING" id="448386.A0A2V3J2A2"/>
<evidence type="ECO:0000256" key="5">
    <source>
        <dbReference type="ARBA" id="ARBA00022776"/>
    </source>
</evidence>
<feature type="domain" description="Nuclear condensin complex subunit 3 C-terminal" evidence="9">
    <location>
        <begin position="461"/>
        <end position="747"/>
    </location>
</feature>
<dbReference type="SUPFAM" id="SSF48371">
    <property type="entry name" value="ARM repeat"/>
    <property type="match status" value="1"/>
</dbReference>